<dbReference type="Gene3D" id="1.10.10.10">
    <property type="entry name" value="Winged helix-like DNA-binding domain superfamily/Winged helix DNA-binding domain"/>
    <property type="match status" value="1"/>
</dbReference>
<proteinExistence type="predicted"/>
<dbReference type="EMBL" id="CAJPEV010003615">
    <property type="protein sequence ID" value="CAG0900156.1"/>
    <property type="molecule type" value="Genomic_DNA"/>
</dbReference>
<sequence>MIAELFGEAWDKDKACNEMCDHCDKDMNCKEMDITNHFLSLCTVFEVAASRKIRLTGAKLVGAWMGSPGNGLKVNLPHPPLSTRGMCERVIAHLLIEGYLQEDFHFTPYNTISYILPGGMRNGTTEGERPERKPGNGQQVCYHYTSEPCLLDAILIRHKMDKTTLVDQYLQ</sequence>
<dbReference type="OrthoDB" id="10261556at2759"/>
<organism evidence="1">
    <name type="scientific">Darwinula stevensoni</name>
    <dbReference type="NCBI Taxonomy" id="69355"/>
    <lineage>
        <taxon>Eukaryota</taxon>
        <taxon>Metazoa</taxon>
        <taxon>Ecdysozoa</taxon>
        <taxon>Arthropoda</taxon>
        <taxon>Crustacea</taxon>
        <taxon>Oligostraca</taxon>
        <taxon>Ostracoda</taxon>
        <taxon>Podocopa</taxon>
        <taxon>Podocopida</taxon>
        <taxon>Darwinulocopina</taxon>
        <taxon>Darwinuloidea</taxon>
        <taxon>Darwinulidae</taxon>
        <taxon>Darwinula</taxon>
    </lineage>
</organism>
<accession>A0A7R9ACB2</accession>
<name>A0A7R9ACB2_9CRUS</name>
<dbReference type="Proteomes" id="UP000677054">
    <property type="component" value="Unassembled WGS sequence"/>
</dbReference>
<reference evidence="1" key="1">
    <citation type="submission" date="2020-11" db="EMBL/GenBank/DDBJ databases">
        <authorList>
            <person name="Tran Van P."/>
        </authorList>
    </citation>
    <scope>NUCLEOTIDE SEQUENCE</scope>
</reference>
<dbReference type="InterPro" id="IPR036388">
    <property type="entry name" value="WH-like_DNA-bd_sf"/>
</dbReference>
<evidence type="ECO:0000313" key="1">
    <source>
        <dbReference type="EMBL" id="CAD7251529.1"/>
    </source>
</evidence>
<gene>
    <name evidence="1" type="ORF">DSTB1V02_LOCUS11295</name>
</gene>
<dbReference type="AlphaFoldDB" id="A0A7R9ACB2"/>
<keyword evidence="2" id="KW-1185">Reference proteome</keyword>
<dbReference type="EMBL" id="LR903132">
    <property type="protein sequence ID" value="CAD7251529.1"/>
    <property type="molecule type" value="Genomic_DNA"/>
</dbReference>
<evidence type="ECO:0000313" key="2">
    <source>
        <dbReference type="Proteomes" id="UP000677054"/>
    </source>
</evidence>
<protein>
    <submittedName>
        <fullName evidence="1">Uncharacterized protein</fullName>
    </submittedName>
</protein>